<dbReference type="EMBL" id="BGPR01007198">
    <property type="protein sequence ID" value="GBN25048.1"/>
    <property type="molecule type" value="Genomic_DNA"/>
</dbReference>
<feature type="compositionally biased region" description="Low complexity" evidence="1">
    <location>
        <begin position="223"/>
        <end position="237"/>
    </location>
</feature>
<evidence type="ECO:0000313" key="2">
    <source>
        <dbReference type="EMBL" id="GBN25048.1"/>
    </source>
</evidence>
<reference evidence="2 3" key="1">
    <citation type="journal article" date="2019" name="Sci. Rep.">
        <title>Orb-weaving spider Araneus ventricosus genome elucidates the spidroin gene catalogue.</title>
        <authorList>
            <person name="Kono N."/>
            <person name="Nakamura H."/>
            <person name="Ohtoshi R."/>
            <person name="Moran D.A.P."/>
            <person name="Shinohara A."/>
            <person name="Yoshida Y."/>
            <person name="Fujiwara M."/>
            <person name="Mori M."/>
            <person name="Tomita M."/>
            <person name="Arakawa K."/>
        </authorList>
    </citation>
    <scope>NUCLEOTIDE SEQUENCE [LARGE SCALE GENOMIC DNA]</scope>
</reference>
<accession>A0A4Y2MD47</accession>
<organism evidence="2 3">
    <name type="scientific">Araneus ventricosus</name>
    <name type="common">Orbweaver spider</name>
    <name type="synonym">Epeira ventricosa</name>
    <dbReference type="NCBI Taxonomy" id="182803"/>
    <lineage>
        <taxon>Eukaryota</taxon>
        <taxon>Metazoa</taxon>
        <taxon>Ecdysozoa</taxon>
        <taxon>Arthropoda</taxon>
        <taxon>Chelicerata</taxon>
        <taxon>Arachnida</taxon>
        <taxon>Araneae</taxon>
        <taxon>Araneomorphae</taxon>
        <taxon>Entelegynae</taxon>
        <taxon>Araneoidea</taxon>
        <taxon>Araneidae</taxon>
        <taxon>Araneus</taxon>
    </lineage>
</organism>
<feature type="region of interest" description="Disordered" evidence="1">
    <location>
        <begin position="218"/>
        <end position="237"/>
    </location>
</feature>
<dbReference type="Proteomes" id="UP000499080">
    <property type="component" value="Unassembled WGS sequence"/>
</dbReference>
<sequence>MTGKALHPFQAARCPDYPQFTHFGSTIFALMLHFLAHTVNVNGTFNFSETAFRSMDEKPEMFKSRLIDCIYYARTLNYFEFGKCCDKLEEQALVLMVDNGLSTLQYQRILEHAENLNCKLYPSHHKVKEAKGRDIIEACILPIGSYSEGAQEARKKHNRQYRELFTRKSSMINTNTDLLHRLLIISDPYKASLRATPKSKKRKMDREMKKLLELCSSDEEDSVIVSDGSSEESSSSE</sequence>
<evidence type="ECO:0000313" key="3">
    <source>
        <dbReference type="Proteomes" id="UP000499080"/>
    </source>
</evidence>
<protein>
    <submittedName>
        <fullName evidence="2">Uncharacterized protein</fullName>
    </submittedName>
</protein>
<dbReference type="AlphaFoldDB" id="A0A4Y2MD47"/>
<keyword evidence="3" id="KW-1185">Reference proteome</keyword>
<evidence type="ECO:0000256" key="1">
    <source>
        <dbReference type="SAM" id="MobiDB-lite"/>
    </source>
</evidence>
<gene>
    <name evidence="2" type="ORF">AVEN_206249_1</name>
</gene>
<name>A0A4Y2MD47_ARAVE</name>
<comment type="caution">
    <text evidence="2">The sequence shown here is derived from an EMBL/GenBank/DDBJ whole genome shotgun (WGS) entry which is preliminary data.</text>
</comment>
<proteinExistence type="predicted"/>